<comment type="caution">
    <text evidence="1">The sequence shown here is derived from an EMBL/GenBank/DDBJ whole genome shotgun (WGS) entry which is preliminary data.</text>
</comment>
<proteinExistence type="predicted"/>
<sequence length="138" mass="15019">MTDLVEPYTFADPDRNDVIAICDHYLAMAGLPTYSAQAENLARWQDTVGARLEAMALGTAIAETRRLRMAHGHLANAMTAAVAAFAIGDTREGMCLLDDAQRFAVQHEGLETRLPLPANVAHLAAHRVVRVGADLRRL</sequence>
<protein>
    <submittedName>
        <fullName evidence="1">Uncharacterized protein</fullName>
    </submittedName>
</protein>
<organism evidence="1 2">
    <name type="scientific">Methylobacterium goesingense</name>
    <dbReference type="NCBI Taxonomy" id="243690"/>
    <lineage>
        <taxon>Bacteria</taxon>
        <taxon>Pseudomonadati</taxon>
        <taxon>Pseudomonadota</taxon>
        <taxon>Alphaproteobacteria</taxon>
        <taxon>Hyphomicrobiales</taxon>
        <taxon>Methylobacteriaceae</taxon>
        <taxon>Methylobacterium</taxon>
    </lineage>
</organism>
<gene>
    <name evidence="1" type="ORF">ABID43_001237</name>
</gene>
<accession>A0ABV2L1J6</accession>
<keyword evidence="2" id="KW-1185">Reference proteome</keyword>
<evidence type="ECO:0000313" key="1">
    <source>
        <dbReference type="EMBL" id="MET3691712.1"/>
    </source>
</evidence>
<name>A0ABV2L1J6_9HYPH</name>
<evidence type="ECO:0000313" key="2">
    <source>
        <dbReference type="Proteomes" id="UP001549145"/>
    </source>
</evidence>
<dbReference type="RefSeq" id="WP_238276921.1">
    <property type="nucleotide sequence ID" value="NZ_BPQL01000019.1"/>
</dbReference>
<dbReference type="EMBL" id="JBEPMM010000002">
    <property type="protein sequence ID" value="MET3691712.1"/>
    <property type="molecule type" value="Genomic_DNA"/>
</dbReference>
<reference evidence="1 2" key="1">
    <citation type="submission" date="2024-06" db="EMBL/GenBank/DDBJ databases">
        <title>Genomic Encyclopedia of Type Strains, Phase IV (KMG-IV): sequencing the most valuable type-strain genomes for metagenomic binning, comparative biology and taxonomic classification.</title>
        <authorList>
            <person name="Goeker M."/>
        </authorList>
    </citation>
    <scope>NUCLEOTIDE SEQUENCE [LARGE SCALE GENOMIC DNA]</scope>
    <source>
        <strain evidence="1 2">DSM 21331</strain>
    </source>
</reference>
<dbReference type="Proteomes" id="UP001549145">
    <property type="component" value="Unassembled WGS sequence"/>
</dbReference>